<evidence type="ECO:0000256" key="2">
    <source>
        <dbReference type="ARBA" id="ARBA00022448"/>
    </source>
</evidence>
<evidence type="ECO:0000313" key="10">
    <source>
        <dbReference type="Proteomes" id="UP001169823"/>
    </source>
</evidence>
<keyword evidence="4 7" id="KW-0812">Transmembrane</keyword>
<dbReference type="InterPro" id="IPR035906">
    <property type="entry name" value="MetI-like_sf"/>
</dbReference>
<dbReference type="InterPro" id="IPR051393">
    <property type="entry name" value="ABC_transporter_permease"/>
</dbReference>
<keyword evidence="6 7" id="KW-0472">Membrane</keyword>
<reference evidence="9" key="1">
    <citation type="submission" date="2023-07" db="EMBL/GenBank/DDBJ databases">
        <title>Genome content predicts the carbon catabolic preferences of heterotrophic bacteria.</title>
        <authorList>
            <person name="Gralka M."/>
        </authorList>
    </citation>
    <scope>NUCLEOTIDE SEQUENCE</scope>
    <source>
        <strain evidence="9">I2M02</strain>
    </source>
</reference>
<feature type="transmembrane region" description="Helical" evidence="7">
    <location>
        <begin position="20"/>
        <end position="46"/>
    </location>
</feature>
<proteinExistence type="inferred from homology"/>
<dbReference type="PANTHER" id="PTHR30193">
    <property type="entry name" value="ABC TRANSPORTER PERMEASE PROTEIN"/>
    <property type="match status" value="1"/>
</dbReference>
<dbReference type="CDD" id="cd06261">
    <property type="entry name" value="TM_PBP2"/>
    <property type="match status" value="1"/>
</dbReference>
<dbReference type="PROSITE" id="PS50928">
    <property type="entry name" value="ABC_TM1"/>
    <property type="match status" value="1"/>
</dbReference>
<evidence type="ECO:0000256" key="1">
    <source>
        <dbReference type="ARBA" id="ARBA00004651"/>
    </source>
</evidence>
<dbReference type="GO" id="GO:0055085">
    <property type="term" value="P:transmembrane transport"/>
    <property type="evidence" value="ECO:0007669"/>
    <property type="project" value="InterPro"/>
</dbReference>
<evidence type="ECO:0000259" key="8">
    <source>
        <dbReference type="PROSITE" id="PS50928"/>
    </source>
</evidence>
<evidence type="ECO:0000256" key="3">
    <source>
        <dbReference type="ARBA" id="ARBA00022475"/>
    </source>
</evidence>
<name>A0AAW7XZD1_9RHOB</name>
<feature type="transmembrane region" description="Helical" evidence="7">
    <location>
        <begin position="189"/>
        <end position="218"/>
    </location>
</feature>
<feature type="transmembrane region" description="Helical" evidence="7">
    <location>
        <begin position="280"/>
        <end position="303"/>
    </location>
</feature>
<accession>A0AAW7XZD1</accession>
<dbReference type="RefSeq" id="WP_303494900.1">
    <property type="nucleotide sequence ID" value="NZ_JAUOPJ010000012.1"/>
</dbReference>
<dbReference type="InterPro" id="IPR000515">
    <property type="entry name" value="MetI-like"/>
</dbReference>
<dbReference type="GO" id="GO:0005886">
    <property type="term" value="C:plasma membrane"/>
    <property type="evidence" value="ECO:0007669"/>
    <property type="project" value="UniProtKB-SubCell"/>
</dbReference>
<keyword evidence="5 7" id="KW-1133">Transmembrane helix</keyword>
<comment type="subcellular location">
    <subcellularLocation>
        <location evidence="1 7">Cell membrane</location>
        <topology evidence="1 7">Multi-pass membrane protein</topology>
    </subcellularLocation>
</comment>
<dbReference type="PANTHER" id="PTHR30193:SF37">
    <property type="entry name" value="INNER MEMBRANE ABC TRANSPORTER PERMEASE PROTEIN YCJO"/>
    <property type="match status" value="1"/>
</dbReference>
<evidence type="ECO:0000313" key="9">
    <source>
        <dbReference type="EMBL" id="MDO6458257.1"/>
    </source>
</evidence>
<dbReference type="AlphaFoldDB" id="A0AAW7XZD1"/>
<evidence type="ECO:0000256" key="5">
    <source>
        <dbReference type="ARBA" id="ARBA00022989"/>
    </source>
</evidence>
<evidence type="ECO:0000256" key="6">
    <source>
        <dbReference type="ARBA" id="ARBA00023136"/>
    </source>
</evidence>
<feature type="transmembrane region" description="Helical" evidence="7">
    <location>
        <begin position="384"/>
        <end position="406"/>
    </location>
</feature>
<dbReference type="SUPFAM" id="SSF161098">
    <property type="entry name" value="MetI-like"/>
    <property type="match status" value="1"/>
</dbReference>
<feature type="transmembrane region" description="Helical" evidence="7">
    <location>
        <begin position="230"/>
        <end position="250"/>
    </location>
</feature>
<gene>
    <name evidence="9" type="ORF">Q4494_14295</name>
</gene>
<feature type="transmembrane region" description="Helical" evidence="7">
    <location>
        <begin position="327"/>
        <end position="349"/>
    </location>
</feature>
<protein>
    <submittedName>
        <fullName evidence="9">Sugar ABC transporter permease</fullName>
    </submittedName>
</protein>
<organism evidence="9 10">
    <name type="scientific">Celeribacter halophilus</name>
    <dbReference type="NCBI Taxonomy" id="576117"/>
    <lineage>
        <taxon>Bacteria</taxon>
        <taxon>Pseudomonadati</taxon>
        <taxon>Pseudomonadota</taxon>
        <taxon>Alphaproteobacteria</taxon>
        <taxon>Rhodobacterales</taxon>
        <taxon>Roseobacteraceae</taxon>
        <taxon>Celeribacter</taxon>
    </lineage>
</organism>
<comment type="caution">
    <text evidence="9">The sequence shown here is derived from an EMBL/GenBank/DDBJ whole genome shotgun (WGS) entry which is preliminary data.</text>
</comment>
<comment type="similarity">
    <text evidence="7">Belongs to the binding-protein-dependent transport system permease family.</text>
</comment>
<dbReference type="Proteomes" id="UP001169823">
    <property type="component" value="Unassembled WGS sequence"/>
</dbReference>
<keyword evidence="2 7" id="KW-0813">Transport</keyword>
<dbReference type="Gene3D" id="1.10.3720.10">
    <property type="entry name" value="MetI-like"/>
    <property type="match status" value="1"/>
</dbReference>
<keyword evidence="3" id="KW-1003">Cell membrane</keyword>
<dbReference type="Pfam" id="PF00528">
    <property type="entry name" value="BPD_transp_1"/>
    <property type="match status" value="1"/>
</dbReference>
<feature type="domain" description="ABC transmembrane type-1" evidence="8">
    <location>
        <begin position="193"/>
        <end position="405"/>
    </location>
</feature>
<evidence type="ECO:0000256" key="4">
    <source>
        <dbReference type="ARBA" id="ARBA00022692"/>
    </source>
</evidence>
<evidence type="ECO:0000256" key="7">
    <source>
        <dbReference type="RuleBase" id="RU363032"/>
    </source>
</evidence>
<dbReference type="EMBL" id="JAUOPJ010000012">
    <property type="protein sequence ID" value="MDO6458257.1"/>
    <property type="molecule type" value="Genomic_DNA"/>
</dbReference>
<sequence>MSDIGPPRGAGPLARSEARLAWGLLTPTIIAVSLVVILPLLAIFWISVKPVSLSDLRAPEMVVREDLRGRPAEAGDEAILRYRLRNSSPSSEITGVQLEDTWPDGLTLAGDLDPRCEIAQGRLSCDLGDWEGGYRETLNIPVVTEQAYFDAGRDVDEDPVQIDGKVSFVLTNGEFTFKNFVSVFDGGEFWSVLGVTLFYTIFGTLGAMIMGLFASMLLNHSFKGQGILRGLYLFPYVAPVIAVAFAWILLFDPFSGSANALLIQMGVTDGAINFFGERPLALIMVTLFEIWRYFPLSFLFILARMQSIPTDMYEAADMDGASPFQQFWYLSLPQLLGILSVLFLLRFIWTFNKFDDIFLLTGGNAGTRVLTVNVYEQAFAVSNIGAGAAVAVVIFACLLLFSVFFFKFMSKEEGL</sequence>